<evidence type="ECO:0000313" key="6">
    <source>
        <dbReference type="EMBL" id="ORW13772.1"/>
    </source>
</evidence>
<evidence type="ECO:0000256" key="4">
    <source>
        <dbReference type="ARBA" id="ARBA00023002"/>
    </source>
</evidence>
<keyword evidence="7" id="KW-1185">Reference proteome</keyword>
<dbReference type="AlphaFoldDB" id="A0A1X1YRS4"/>
<dbReference type="Pfam" id="PF01494">
    <property type="entry name" value="FAD_binding_3"/>
    <property type="match status" value="2"/>
</dbReference>
<evidence type="ECO:0000313" key="7">
    <source>
        <dbReference type="Proteomes" id="UP000193866"/>
    </source>
</evidence>
<comment type="cofactor">
    <cofactor evidence="1">
        <name>FAD</name>
        <dbReference type="ChEBI" id="CHEBI:57692"/>
    </cofactor>
</comment>
<evidence type="ECO:0000256" key="3">
    <source>
        <dbReference type="ARBA" id="ARBA00022827"/>
    </source>
</evidence>
<dbReference type="InterPro" id="IPR036188">
    <property type="entry name" value="FAD/NAD-bd_sf"/>
</dbReference>
<dbReference type="STRING" id="1108812.AWC16_03115"/>
<reference evidence="6 7" key="1">
    <citation type="submission" date="2016-01" db="EMBL/GenBank/DDBJ databases">
        <title>The new phylogeny of the genus Mycobacterium.</title>
        <authorList>
            <person name="Tarcisio F."/>
            <person name="Conor M."/>
            <person name="Antonella G."/>
            <person name="Elisabetta G."/>
            <person name="Giulia F.S."/>
            <person name="Sara T."/>
            <person name="Anna F."/>
            <person name="Clotilde B."/>
            <person name="Roberto B."/>
            <person name="Veronica D.S."/>
            <person name="Fabio R."/>
            <person name="Monica P."/>
            <person name="Olivier J."/>
            <person name="Enrico T."/>
            <person name="Nicola S."/>
        </authorList>
    </citation>
    <scope>NUCLEOTIDE SEQUENCE [LARGE SCALE GENOMIC DNA]</scope>
    <source>
        <strain evidence="6 7">DSM 45394</strain>
    </source>
</reference>
<dbReference type="Gene3D" id="3.50.50.60">
    <property type="entry name" value="FAD/NAD(P)-binding domain"/>
    <property type="match status" value="1"/>
</dbReference>
<organism evidence="6 7">
    <name type="scientific">Mycolicibacter longobardus</name>
    <dbReference type="NCBI Taxonomy" id="1108812"/>
    <lineage>
        <taxon>Bacteria</taxon>
        <taxon>Bacillati</taxon>
        <taxon>Actinomycetota</taxon>
        <taxon>Actinomycetes</taxon>
        <taxon>Mycobacteriales</taxon>
        <taxon>Mycobacteriaceae</taxon>
        <taxon>Mycolicibacter</taxon>
    </lineage>
</organism>
<dbReference type="OrthoDB" id="4568714at2"/>
<name>A0A1X1YRS4_9MYCO</name>
<keyword evidence="4" id="KW-0560">Oxidoreductase</keyword>
<dbReference type="PRINTS" id="PR00420">
    <property type="entry name" value="RNGMNOXGNASE"/>
</dbReference>
<evidence type="ECO:0000259" key="5">
    <source>
        <dbReference type="Pfam" id="PF01494"/>
    </source>
</evidence>
<dbReference type="RefSeq" id="WP_085263069.1">
    <property type="nucleotide sequence ID" value="NZ_JACKVG010000012.1"/>
</dbReference>
<feature type="domain" description="FAD-binding" evidence="5">
    <location>
        <begin position="268"/>
        <end position="338"/>
    </location>
</feature>
<dbReference type="PANTHER" id="PTHR46496:SF1">
    <property type="entry name" value="ZEAXANTHIN EPOXIDASE, CHLOROPLASTIC"/>
    <property type="match status" value="1"/>
</dbReference>
<sequence>MNRVAVVGAGPGGMSAALALHQAGFEVALYERHADVAAVGSGLSLTSPPLLVLRNLGVDIDGLGAPARLGFSRYDGRLRCEFPALPELEKDFGATFFGLLRPDLYERMRAALPAGLLRVERELVGFDQNDSSVRLQFADGTGAEADLLVGADGINSIVRRHLHGTSELTYHGFVCWQGYCRLEGPDRAIGRICHNRDTQASWTPILHRGQPAWQWWMLEPWPQGVPFVGDAKRHLQEKVTGWVSPLPDLLEATDPDQILRREIVDRPRLRSWSRGRVTVIGDAAHPTSPYAAYGAGMAIEDGYYLARHLGNRRLSDPEQVRSALNAFERQREARTARTAAFARMLGRIYHSPNPVWQRMRDFTLDHTPVAQHLLVAGYTRALRQELSYL</sequence>
<dbReference type="PANTHER" id="PTHR46496">
    <property type="match status" value="1"/>
</dbReference>
<evidence type="ECO:0000256" key="2">
    <source>
        <dbReference type="ARBA" id="ARBA00022630"/>
    </source>
</evidence>
<keyword evidence="2" id="KW-0285">Flavoprotein</keyword>
<proteinExistence type="predicted"/>
<accession>A0A1X1YRS4</accession>
<protein>
    <recommendedName>
        <fullName evidence="5">FAD-binding domain-containing protein</fullName>
    </recommendedName>
</protein>
<dbReference type="InterPro" id="IPR002938">
    <property type="entry name" value="FAD-bd"/>
</dbReference>
<keyword evidence="3" id="KW-0274">FAD</keyword>
<comment type="caution">
    <text evidence="6">The sequence shown here is derived from an EMBL/GenBank/DDBJ whole genome shotgun (WGS) entry which is preliminary data.</text>
</comment>
<dbReference type="SUPFAM" id="SSF51905">
    <property type="entry name" value="FAD/NAD(P)-binding domain"/>
    <property type="match status" value="1"/>
</dbReference>
<dbReference type="EMBL" id="LQPG01000007">
    <property type="protein sequence ID" value="ORW13772.1"/>
    <property type="molecule type" value="Genomic_DNA"/>
</dbReference>
<dbReference type="GO" id="GO:0071949">
    <property type="term" value="F:FAD binding"/>
    <property type="evidence" value="ECO:0007669"/>
    <property type="project" value="InterPro"/>
</dbReference>
<evidence type="ECO:0000256" key="1">
    <source>
        <dbReference type="ARBA" id="ARBA00001974"/>
    </source>
</evidence>
<feature type="domain" description="FAD-binding" evidence="5">
    <location>
        <begin position="3"/>
        <end position="163"/>
    </location>
</feature>
<gene>
    <name evidence="6" type="ORF">AWC16_03115</name>
</gene>
<dbReference type="Proteomes" id="UP000193866">
    <property type="component" value="Unassembled WGS sequence"/>
</dbReference>
<dbReference type="GO" id="GO:0016491">
    <property type="term" value="F:oxidoreductase activity"/>
    <property type="evidence" value="ECO:0007669"/>
    <property type="project" value="UniProtKB-KW"/>
</dbReference>